<name>A0A8J6EUV2_ELECQ</name>
<evidence type="ECO:0000313" key="3">
    <source>
        <dbReference type="Proteomes" id="UP000770717"/>
    </source>
</evidence>
<evidence type="ECO:0008006" key="4">
    <source>
        <dbReference type="Google" id="ProtNLM"/>
    </source>
</evidence>
<accession>A0A8J6EUV2</accession>
<proteinExistence type="predicted"/>
<dbReference type="Proteomes" id="UP000770717">
    <property type="component" value="Unassembled WGS sequence"/>
</dbReference>
<evidence type="ECO:0000313" key="2">
    <source>
        <dbReference type="EMBL" id="KAG9475749.1"/>
    </source>
</evidence>
<dbReference type="AlphaFoldDB" id="A0A8J6EUV2"/>
<feature type="chain" id="PRO_5035293436" description="Secreted protein" evidence="1">
    <location>
        <begin position="17"/>
        <end position="85"/>
    </location>
</feature>
<feature type="signal peptide" evidence="1">
    <location>
        <begin position="1"/>
        <end position="16"/>
    </location>
</feature>
<reference evidence="2" key="1">
    <citation type="thesis" date="2020" institute="ProQuest LLC" country="789 East Eisenhower Parkway, Ann Arbor, MI, USA">
        <title>Comparative Genomics and Chromosome Evolution.</title>
        <authorList>
            <person name="Mudd A.B."/>
        </authorList>
    </citation>
    <scope>NUCLEOTIDE SEQUENCE</scope>
    <source>
        <strain evidence="2">HN-11 Male</strain>
        <tissue evidence="2">Kidney and liver</tissue>
    </source>
</reference>
<keyword evidence="3" id="KW-1185">Reference proteome</keyword>
<dbReference type="EMBL" id="WNTK01000012">
    <property type="protein sequence ID" value="KAG9475749.1"/>
    <property type="molecule type" value="Genomic_DNA"/>
</dbReference>
<keyword evidence="1" id="KW-0732">Signal</keyword>
<protein>
    <recommendedName>
        <fullName evidence="4">Secreted protein</fullName>
    </recommendedName>
</protein>
<gene>
    <name evidence="2" type="ORF">GDO78_003913</name>
</gene>
<evidence type="ECO:0000256" key="1">
    <source>
        <dbReference type="SAM" id="SignalP"/>
    </source>
</evidence>
<comment type="caution">
    <text evidence="2">The sequence shown here is derived from an EMBL/GenBank/DDBJ whole genome shotgun (WGS) entry which is preliminary data.</text>
</comment>
<sequence length="85" mass="9526">MSEIWIMLTLFRTSWTMLVKTLSAHLSVGSWGYRCGDNFIVGSKLGKITAGWHSRPSVIVNMESVLVVGNHRLLGTQQTIKILRP</sequence>
<organism evidence="2 3">
    <name type="scientific">Eleutherodactylus coqui</name>
    <name type="common">Puerto Rican coqui</name>
    <dbReference type="NCBI Taxonomy" id="57060"/>
    <lineage>
        <taxon>Eukaryota</taxon>
        <taxon>Metazoa</taxon>
        <taxon>Chordata</taxon>
        <taxon>Craniata</taxon>
        <taxon>Vertebrata</taxon>
        <taxon>Euteleostomi</taxon>
        <taxon>Amphibia</taxon>
        <taxon>Batrachia</taxon>
        <taxon>Anura</taxon>
        <taxon>Neobatrachia</taxon>
        <taxon>Hyloidea</taxon>
        <taxon>Eleutherodactylidae</taxon>
        <taxon>Eleutherodactylinae</taxon>
        <taxon>Eleutherodactylus</taxon>
        <taxon>Eleutherodactylus</taxon>
    </lineage>
</organism>